<dbReference type="PANTHER" id="PTHR10044">
    <property type="entry name" value="INHIBITOR OF APOPTOSIS"/>
    <property type="match status" value="1"/>
</dbReference>
<evidence type="ECO:0000256" key="1">
    <source>
        <dbReference type="ARBA" id="ARBA00006672"/>
    </source>
</evidence>
<dbReference type="GO" id="GO:0051726">
    <property type="term" value="P:regulation of cell cycle"/>
    <property type="evidence" value="ECO:0007669"/>
    <property type="project" value="TreeGrafter"/>
</dbReference>
<reference evidence="7" key="1">
    <citation type="submission" date="2021-01" db="UniProtKB">
        <authorList>
            <consortium name="EnsemblMetazoa"/>
        </authorList>
    </citation>
    <scope>IDENTIFICATION</scope>
</reference>
<dbReference type="Gene3D" id="1.10.1170.10">
    <property type="entry name" value="Inhibitor Of Apoptosis Protein (2mihbC-IAP-1), Chain A"/>
    <property type="match status" value="3"/>
</dbReference>
<dbReference type="OrthoDB" id="5855668at2759"/>
<organism evidence="7 8">
    <name type="scientific">Varroa destructor</name>
    <name type="common">Honeybee mite</name>
    <dbReference type="NCBI Taxonomy" id="109461"/>
    <lineage>
        <taxon>Eukaryota</taxon>
        <taxon>Metazoa</taxon>
        <taxon>Ecdysozoa</taxon>
        <taxon>Arthropoda</taxon>
        <taxon>Chelicerata</taxon>
        <taxon>Arachnida</taxon>
        <taxon>Acari</taxon>
        <taxon>Parasitiformes</taxon>
        <taxon>Mesostigmata</taxon>
        <taxon>Gamasina</taxon>
        <taxon>Dermanyssoidea</taxon>
        <taxon>Varroidae</taxon>
        <taxon>Varroa</taxon>
    </lineage>
</organism>
<dbReference type="SMART" id="SM00238">
    <property type="entry name" value="BIR"/>
    <property type="match status" value="3"/>
</dbReference>
<dbReference type="SUPFAM" id="SSF57924">
    <property type="entry name" value="Inhibitor of apoptosis (IAP) repeat"/>
    <property type="match status" value="3"/>
</dbReference>
<evidence type="ECO:0000313" key="7">
    <source>
        <dbReference type="EnsemblMetazoa" id="XP_022649153"/>
    </source>
</evidence>
<dbReference type="PROSITE" id="PS50143">
    <property type="entry name" value="BIR_REPEAT_2"/>
    <property type="match status" value="3"/>
</dbReference>
<dbReference type="InterPro" id="IPR001370">
    <property type="entry name" value="BIR_rpt"/>
</dbReference>
<dbReference type="Gene3D" id="3.30.40.10">
    <property type="entry name" value="Zinc/RING finger domain, C3HC4 (zinc finger)"/>
    <property type="match status" value="1"/>
</dbReference>
<dbReference type="KEGG" id="vde:111245273"/>
<evidence type="ECO:0000256" key="5">
    <source>
        <dbReference type="PROSITE-ProRule" id="PRU00175"/>
    </source>
</evidence>
<protein>
    <recommendedName>
        <fullName evidence="6">RING-type domain-containing protein</fullName>
    </recommendedName>
</protein>
<keyword evidence="8" id="KW-1185">Reference proteome</keyword>
<dbReference type="RefSeq" id="XP_022649153.1">
    <property type="nucleotide sequence ID" value="XM_022793418.1"/>
</dbReference>
<dbReference type="InterPro" id="IPR013083">
    <property type="entry name" value="Znf_RING/FYVE/PHD"/>
</dbReference>
<dbReference type="SMART" id="SM00184">
    <property type="entry name" value="RING"/>
    <property type="match status" value="1"/>
</dbReference>
<dbReference type="InterPro" id="IPR001841">
    <property type="entry name" value="Znf_RING"/>
</dbReference>
<dbReference type="FunFam" id="1.10.1170.10:FF:000002">
    <property type="entry name" value="Baculoviral IAP repeat containing 7"/>
    <property type="match status" value="1"/>
</dbReference>
<dbReference type="GO" id="GO:0043027">
    <property type="term" value="F:cysteine-type endopeptidase inhibitor activity involved in apoptotic process"/>
    <property type="evidence" value="ECO:0007669"/>
    <property type="project" value="TreeGrafter"/>
</dbReference>
<dbReference type="GO" id="GO:0061630">
    <property type="term" value="F:ubiquitin protein ligase activity"/>
    <property type="evidence" value="ECO:0007669"/>
    <property type="project" value="TreeGrafter"/>
</dbReference>
<proteinExistence type="inferred from homology"/>
<evidence type="ECO:0000256" key="2">
    <source>
        <dbReference type="ARBA" id="ARBA00022723"/>
    </source>
</evidence>
<dbReference type="EnsemblMetazoa" id="XM_022793418">
    <property type="protein sequence ID" value="XP_022649153"/>
    <property type="gene ID" value="LOC111245273"/>
</dbReference>
<dbReference type="AlphaFoldDB" id="A0A7M7JEX7"/>
<dbReference type="GeneID" id="111245273"/>
<dbReference type="InterPro" id="IPR050784">
    <property type="entry name" value="IAP"/>
</dbReference>
<evidence type="ECO:0000256" key="3">
    <source>
        <dbReference type="ARBA" id="ARBA00022771"/>
    </source>
</evidence>
<dbReference type="PROSITE" id="PS01282">
    <property type="entry name" value="BIR_REPEAT_1"/>
    <property type="match status" value="1"/>
</dbReference>
<dbReference type="Pfam" id="PF13920">
    <property type="entry name" value="zf-C3HC4_3"/>
    <property type="match status" value="1"/>
</dbReference>
<comment type="similarity">
    <text evidence="1">Belongs to the IAP family.</text>
</comment>
<dbReference type="GO" id="GO:0031398">
    <property type="term" value="P:positive regulation of protein ubiquitination"/>
    <property type="evidence" value="ECO:0007669"/>
    <property type="project" value="TreeGrafter"/>
</dbReference>
<accession>A0A7M7JEX7</accession>
<dbReference type="InParanoid" id="A0A7M7JEX7"/>
<dbReference type="OMA" id="CMDENIA"/>
<keyword evidence="3 5" id="KW-0863">Zinc-finger</keyword>
<dbReference type="Pfam" id="PF00653">
    <property type="entry name" value="BIR"/>
    <property type="match status" value="2"/>
</dbReference>
<keyword evidence="4" id="KW-0862">Zinc</keyword>
<feature type="domain" description="RING-type" evidence="6">
    <location>
        <begin position="447"/>
        <end position="481"/>
    </location>
</feature>
<dbReference type="GO" id="GO:0005634">
    <property type="term" value="C:nucleus"/>
    <property type="evidence" value="ECO:0007669"/>
    <property type="project" value="TreeGrafter"/>
</dbReference>
<dbReference type="Proteomes" id="UP000594260">
    <property type="component" value="Unplaced"/>
</dbReference>
<evidence type="ECO:0000313" key="8">
    <source>
        <dbReference type="Proteomes" id="UP000594260"/>
    </source>
</evidence>
<dbReference type="GO" id="GO:0005737">
    <property type="term" value="C:cytoplasm"/>
    <property type="evidence" value="ECO:0007669"/>
    <property type="project" value="TreeGrafter"/>
</dbReference>
<dbReference type="CDD" id="cd00022">
    <property type="entry name" value="BIR"/>
    <property type="match status" value="1"/>
</dbReference>
<sequence>MIKEFAHDGCSYNYPNARSRSSRLQKAQDTSQWFSGFSANSPHHGRHTYTDKISSRLQLGSSARITNVLGGAAVKGRVASVANSIEAELAYPEYRDYETRLAVFDQETRGNERIQAIARAGFFLDGCVLKCFKCGITITFRTYSCTTSGDITADHLRRSPQCAYAKSEQLRQLMRSSANERLRTFAGRWTQSIPNESLLAKTGFYVDPNGDGVPECAFCRIKISSWSPNEHPFDTHGRLAPFCPFVVDPPQDAIGYDICGTGPYGQAVPNAVTHSAPQYPNLASPKARMSTFDTWRGLVDPEALVETGLFFLKEGDSTKCYHCGIGFQGWQETDVPWEEHARLSPNCELIRLRRKQKIEGLQESPGEKNPLTFLREGKIQLESRDGEVPAPPSVSTKLNPPQEGSCSIFNTPEGLSQSATSSSRALNNSNIKIFSSPGSRNTESLTCKVCLVRQRETVMLPCNHFVTCATCAATLTHCPMCGTDIEQLFRPTSN</sequence>
<name>A0A7M7JEX7_VARDE</name>
<dbReference type="GO" id="GO:0008270">
    <property type="term" value="F:zinc ion binding"/>
    <property type="evidence" value="ECO:0007669"/>
    <property type="project" value="UniProtKB-KW"/>
</dbReference>
<evidence type="ECO:0000256" key="4">
    <source>
        <dbReference type="ARBA" id="ARBA00022833"/>
    </source>
</evidence>
<dbReference type="PROSITE" id="PS50089">
    <property type="entry name" value="ZF_RING_2"/>
    <property type="match status" value="1"/>
</dbReference>
<evidence type="ECO:0000259" key="6">
    <source>
        <dbReference type="PROSITE" id="PS50089"/>
    </source>
</evidence>
<keyword evidence="2" id="KW-0479">Metal-binding</keyword>
<dbReference type="PANTHER" id="PTHR10044:SF139">
    <property type="entry name" value="DEATH-ASSOCIATED INHIBITOR OF APOPTOSIS 2"/>
    <property type="match status" value="1"/>
</dbReference>
<dbReference type="GO" id="GO:0043066">
    <property type="term" value="P:negative regulation of apoptotic process"/>
    <property type="evidence" value="ECO:0007669"/>
    <property type="project" value="TreeGrafter"/>
</dbReference>